<dbReference type="EC" id="2.7.13.3" evidence="2"/>
<keyword evidence="7" id="KW-0067">ATP-binding</keyword>
<evidence type="ECO:0000256" key="2">
    <source>
        <dbReference type="ARBA" id="ARBA00012438"/>
    </source>
</evidence>
<keyword evidence="6 11" id="KW-0418">Kinase</keyword>
<dbReference type="GO" id="GO:0016301">
    <property type="term" value="F:kinase activity"/>
    <property type="evidence" value="ECO:0007669"/>
    <property type="project" value="UniProtKB-KW"/>
</dbReference>
<evidence type="ECO:0000256" key="6">
    <source>
        <dbReference type="ARBA" id="ARBA00022777"/>
    </source>
</evidence>
<dbReference type="CDD" id="cd16917">
    <property type="entry name" value="HATPase_UhpB-NarQ-NarX-like"/>
    <property type="match status" value="1"/>
</dbReference>
<comment type="caution">
    <text evidence="11">The sequence shown here is derived from an EMBL/GenBank/DDBJ whole genome shotgun (WGS) entry which is preliminary data.</text>
</comment>
<feature type="transmembrane region" description="Helical" evidence="9">
    <location>
        <begin position="7"/>
        <end position="24"/>
    </location>
</feature>
<accession>A0ABY1K6J5</accession>
<feature type="transmembrane region" description="Helical" evidence="9">
    <location>
        <begin position="118"/>
        <end position="140"/>
    </location>
</feature>
<keyword evidence="3" id="KW-0597">Phosphoprotein</keyword>
<keyword evidence="9" id="KW-0472">Membrane</keyword>
<feature type="transmembrane region" description="Helical" evidence="9">
    <location>
        <begin position="58"/>
        <end position="91"/>
    </location>
</feature>
<dbReference type="SMART" id="SM00387">
    <property type="entry name" value="HATPase_c"/>
    <property type="match status" value="1"/>
</dbReference>
<dbReference type="PANTHER" id="PTHR24421:SF10">
    <property type="entry name" value="NITRATE_NITRITE SENSOR PROTEIN NARQ"/>
    <property type="match status" value="1"/>
</dbReference>
<evidence type="ECO:0000256" key="3">
    <source>
        <dbReference type="ARBA" id="ARBA00022553"/>
    </source>
</evidence>
<dbReference type="EMBL" id="FTNK01000011">
    <property type="protein sequence ID" value="SIR33321.1"/>
    <property type="molecule type" value="Genomic_DNA"/>
</dbReference>
<comment type="catalytic activity">
    <reaction evidence="1">
        <text>ATP + protein L-histidine = ADP + protein N-phospho-L-histidine.</text>
        <dbReference type="EC" id="2.7.13.3"/>
    </reaction>
</comment>
<keyword evidence="8" id="KW-0902">Two-component regulatory system</keyword>
<dbReference type="InterPro" id="IPR003594">
    <property type="entry name" value="HATPase_dom"/>
</dbReference>
<protein>
    <recommendedName>
        <fullName evidence="2">histidine kinase</fullName>
        <ecNumber evidence="2">2.7.13.3</ecNumber>
    </recommendedName>
</protein>
<keyword evidence="12" id="KW-1185">Reference proteome</keyword>
<dbReference type="PANTHER" id="PTHR24421">
    <property type="entry name" value="NITRATE/NITRITE SENSOR PROTEIN NARX-RELATED"/>
    <property type="match status" value="1"/>
</dbReference>
<evidence type="ECO:0000313" key="11">
    <source>
        <dbReference type="EMBL" id="SIR33321.1"/>
    </source>
</evidence>
<dbReference type="Pfam" id="PF02518">
    <property type="entry name" value="HATPase_c"/>
    <property type="match status" value="1"/>
</dbReference>
<dbReference type="SUPFAM" id="SSF55874">
    <property type="entry name" value="ATPase domain of HSP90 chaperone/DNA topoisomerase II/histidine kinase"/>
    <property type="match status" value="1"/>
</dbReference>
<dbReference type="Gene3D" id="3.30.565.10">
    <property type="entry name" value="Histidine kinase-like ATPase, C-terminal domain"/>
    <property type="match status" value="1"/>
</dbReference>
<proteinExistence type="predicted"/>
<dbReference type="InterPro" id="IPR036890">
    <property type="entry name" value="HATPase_C_sf"/>
</dbReference>
<evidence type="ECO:0000259" key="10">
    <source>
        <dbReference type="SMART" id="SM00387"/>
    </source>
</evidence>
<feature type="transmembrane region" description="Helical" evidence="9">
    <location>
        <begin position="30"/>
        <end position="46"/>
    </location>
</feature>
<reference evidence="11 12" key="1">
    <citation type="submission" date="2017-01" db="EMBL/GenBank/DDBJ databases">
        <authorList>
            <person name="Varghese N."/>
            <person name="Submissions S."/>
        </authorList>
    </citation>
    <scope>NUCLEOTIDE SEQUENCE [LARGE SCALE GENOMIC DNA]</scope>
    <source>
        <strain evidence="11 12">ATCC 23464</strain>
    </source>
</reference>
<dbReference type="Pfam" id="PF07730">
    <property type="entry name" value="HisKA_3"/>
    <property type="match status" value="1"/>
</dbReference>
<name>A0ABY1K6J5_9BACL</name>
<dbReference type="Gene3D" id="1.20.5.1930">
    <property type="match status" value="1"/>
</dbReference>
<keyword evidence="9" id="KW-0812">Transmembrane</keyword>
<gene>
    <name evidence="11" type="ORF">SAMN05421578_11139</name>
</gene>
<evidence type="ECO:0000256" key="1">
    <source>
        <dbReference type="ARBA" id="ARBA00000085"/>
    </source>
</evidence>
<evidence type="ECO:0000256" key="9">
    <source>
        <dbReference type="SAM" id="Phobius"/>
    </source>
</evidence>
<keyword evidence="9" id="KW-1133">Transmembrane helix</keyword>
<evidence type="ECO:0000256" key="7">
    <source>
        <dbReference type="ARBA" id="ARBA00022840"/>
    </source>
</evidence>
<dbReference type="InterPro" id="IPR050482">
    <property type="entry name" value="Sensor_HK_TwoCompSys"/>
</dbReference>
<dbReference type="Proteomes" id="UP000186666">
    <property type="component" value="Unassembled WGS sequence"/>
</dbReference>
<keyword evidence="5" id="KW-0547">Nucleotide-binding</keyword>
<dbReference type="RefSeq" id="WP_169810277.1">
    <property type="nucleotide sequence ID" value="NZ_FTNK01000011.1"/>
</dbReference>
<sequence>MFSSFLSILRYGFIFIASFSSIYIYRYDNYGQFIVTLLLYMSLVVLDRFIHKLSAKKLLLCIDIIFSVWLCHTYGYLMFFISLSSLFAYVFLLHRRTRWFMLSVHLILLNVSFQYEQALWMICINFSFILTAVLLSLLQYSTKSHADLIRRYDDLRKNHYELDETNKRLVEFTHQVEATAQSGERERIARHLHDDIGHRLIRVKMMMEAAIHIMPTNYPQGMNMMIQIRDQLSGSMDDMRNTVKKMRPATSLTEEYAIDRLLEETGRATGIHTNLKVKGIPILLYPSLQIVLFKNAKEAITNALRHGKATAVEVIITFEDGQVSMSVSNTGEITQLTTNMNSRQQGMGLSGMQERVKLVGGSIDIQWEYPFTIVTTLPVYKKNEVI</sequence>
<evidence type="ECO:0000256" key="8">
    <source>
        <dbReference type="ARBA" id="ARBA00023012"/>
    </source>
</evidence>
<organism evidence="11 12">
    <name type="scientific">Paenibacillus macquariensis</name>
    <dbReference type="NCBI Taxonomy" id="948756"/>
    <lineage>
        <taxon>Bacteria</taxon>
        <taxon>Bacillati</taxon>
        <taxon>Bacillota</taxon>
        <taxon>Bacilli</taxon>
        <taxon>Bacillales</taxon>
        <taxon>Paenibacillaceae</taxon>
        <taxon>Paenibacillus</taxon>
    </lineage>
</organism>
<dbReference type="InterPro" id="IPR011712">
    <property type="entry name" value="Sig_transdc_His_kin_sub3_dim/P"/>
</dbReference>
<feature type="domain" description="Histidine kinase/HSP90-like ATPase" evidence="10">
    <location>
        <begin position="287"/>
        <end position="381"/>
    </location>
</feature>
<evidence type="ECO:0000256" key="5">
    <source>
        <dbReference type="ARBA" id="ARBA00022741"/>
    </source>
</evidence>
<evidence type="ECO:0000256" key="4">
    <source>
        <dbReference type="ARBA" id="ARBA00022679"/>
    </source>
</evidence>
<evidence type="ECO:0000313" key="12">
    <source>
        <dbReference type="Proteomes" id="UP000186666"/>
    </source>
</evidence>
<keyword evidence="4" id="KW-0808">Transferase</keyword>